<gene>
    <name evidence="1" type="ORF">A3L02_07135</name>
</gene>
<dbReference type="OrthoDB" id="102522at2157"/>
<name>A0A218P344_THECE</name>
<dbReference type="NCBIfam" id="TIGR04140">
    <property type="entry name" value="chp_AF_0576"/>
    <property type="match status" value="1"/>
</dbReference>
<protein>
    <submittedName>
        <fullName evidence="1">TIGR04140 family protein</fullName>
    </submittedName>
</protein>
<dbReference type="AlphaFoldDB" id="A0A218P344"/>
<dbReference type="RefSeq" id="WP_088863277.1">
    <property type="nucleotide sequence ID" value="NZ_CP014854.1"/>
</dbReference>
<dbReference type="Proteomes" id="UP000197156">
    <property type="component" value="Chromosome"/>
</dbReference>
<keyword evidence="2" id="KW-1185">Reference proteome</keyword>
<dbReference type="KEGG" id="tce:A3L02_07135"/>
<sequence length="66" mass="7244">MKREILTPIPLDELEGIREGSGAVVTLTLLGKVERNGIPLNIVQIEGEAGEIERFMERLRMARAGG</sequence>
<proteinExistence type="predicted"/>
<dbReference type="InterPro" id="IPR026486">
    <property type="entry name" value="CHP_AF_0576"/>
</dbReference>
<reference evidence="1 2" key="1">
    <citation type="submission" date="2016-03" db="EMBL/GenBank/DDBJ databases">
        <title>Complete genome sequence of Thermococcus celer.</title>
        <authorList>
            <person name="Oger P.M."/>
        </authorList>
    </citation>
    <scope>NUCLEOTIDE SEQUENCE [LARGE SCALE GENOMIC DNA]</scope>
    <source>
        <strain evidence="1 2">Vu 13</strain>
    </source>
</reference>
<evidence type="ECO:0000313" key="1">
    <source>
        <dbReference type="EMBL" id="ASI99344.1"/>
    </source>
</evidence>
<dbReference type="GeneID" id="33324521"/>
<dbReference type="EMBL" id="CP014854">
    <property type="protein sequence ID" value="ASI99344.1"/>
    <property type="molecule type" value="Genomic_DNA"/>
</dbReference>
<organism evidence="1 2">
    <name type="scientific">Thermococcus celer Vu 13 = JCM 8558</name>
    <dbReference type="NCBI Taxonomy" id="1293037"/>
    <lineage>
        <taxon>Archaea</taxon>
        <taxon>Methanobacteriati</taxon>
        <taxon>Methanobacteriota</taxon>
        <taxon>Thermococci</taxon>
        <taxon>Thermococcales</taxon>
        <taxon>Thermococcaceae</taxon>
        <taxon>Thermococcus</taxon>
    </lineage>
</organism>
<evidence type="ECO:0000313" key="2">
    <source>
        <dbReference type="Proteomes" id="UP000197156"/>
    </source>
</evidence>
<accession>A0A218P344</accession>